<name>A0A165HA80_XYLHT</name>
<dbReference type="GeneID" id="28894041"/>
<keyword evidence="2" id="KW-1185">Reference proteome</keyword>
<reference evidence="1 2" key="1">
    <citation type="journal article" date="2016" name="Fungal Biol.">
        <title>The genome of Xylona heveae provides a window into fungal endophytism.</title>
        <authorList>
            <person name="Gazis R."/>
            <person name="Kuo A."/>
            <person name="Riley R."/>
            <person name="LaButti K."/>
            <person name="Lipzen A."/>
            <person name="Lin J."/>
            <person name="Amirebrahimi M."/>
            <person name="Hesse C.N."/>
            <person name="Spatafora J.W."/>
            <person name="Henrissat B."/>
            <person name="Hainaut M."/>
            <person name="Grigoriev I.V."/>
            <person name="Hibbett D.S."/>
        </authorList>
    </citation>
    <scope>NUCLEOTIDE SEQUENCE [LARGE SCALE GENOMIC DNA]</scope>
    <source>
        <strain evidence="1 2">TC161</strain>
    </source>
</reference>
<dbReference type="InParanoid" id="A0A165HA80"/>
<dbReference type="RefSeq" id="XP_018188758.1">
    <property type="nucleotide sequence ID" value="XM_018328904.1"/>
</dbReference>
<dbReference type="Proteomes" id="UP000076632">
    <property type="component" value="Unassembled WGS sequence"/>
</dbReference>
<protein>
    <submittedName>
        <fullName evidence="1">Uncharacterized protein</fullName>
    </submittedName>
</protein>
<evidence type="ECO:0000313" key="1">
    <source>
        <dbReference type="EMBL" id="KZF23203.1"/>
    </source>
</evidence>
<dbReference type="AlphaFoldDB" id="A0A165HA80"/>
<gene>
    <name evidence="1" type="ORF">L228DRAFT_106174</name>
</gene>
<evidence type="ECO:0000313" key="2">
    <source>
        <dbReference type="Proteomes" id="UP000076632"/>
    </source>
</evidence>
<sequence length="175" mass="19936">MTPYQTTALDPPLIAISSNLVATDQDLQPIILSLMVRKRPISHVMENGYLIRRCRWRRVDMMGFPKGHLYSISIIHTKSGVRAPKISSILDITLNSPLAWSLPSYYFCLIFRRQPLRLSLSLIRPAWEDLIRPSGGISPEVANPPKVRLASPHWPALLRLNQVNLLFLAQRFMPS</sequence>
<dbReference type="EMBL" id="KV407457">
    <property type="protein sequence ID" value="KZF23203.1"/>
    <property type="molecule type" value="Genomic_DNA"/>
</dbReference>
<organism evidence="1 2">
    <name type="scientific">Xylona heveae (strain CBS 132557 / TC161)</name>
    <dbReference type="NCBI Taxonomy" id="1328760"/>
    <lineage>
        <taxon>Eukaryota</taxon>
        <taxon>Fungi</taxon>
        <taxon>Dikarya</taxon>
        <taxon>Ascomycota</taxon>
        <taxon>Pezizomycotina</taxon>
        <taxon>Xylonomycetes</taxon>
        <taxon>Xylonales</taxon>
        <taxon>Xylonaceae</taxon>
        <taxon>Xylona</taxon>
    </lineage>
</organism>
<proteinExistence type="predicted"/>
<accession>A0A165HA80</accession>